<dbReference type="Proteomes" id="UP001151081">
    <property type="component" value="Unassembled WGS sequence"/>
</dbReference>
<name>A0A9X4AVI6_9BACT</name>
<dbReference type="EMBL" id="JAGTJJ010000020">
    <property type="protein sequence ID" value="MDC3984320.1"/>
    <property type="molecule type" value="Genomic_DNA"/>
</dbReference>
<feature type="chain" id="PRO_5044703945" description="Lipoprotein" evidence="1">
    <location>
        <begin position="23"/>
        <end position="142"/>
    </location>
</feature>
<dbReference type="EMBL" id="JAGTJJ010000020">
    <property type="protein sequence ID" value="MDC3984337.1"/>
    <property type="molecule type" value="Genomic_DNA"/>
</dbReference>
<keyword evidence="1" id="KW-0732">Signal</keyword>
<comment type="caution">
    <text evidence="2">The sequence shown here is derived from an EMBL/GenBank/DDBJ whole genome shotgun (WGS) entry which is preliminary data.</text>
</comment>
<evidence type="ECO:0000313" key="3">
    <source>
        <dbReference type="EMBL" id="MDC3984337.1"/>
    </source>
</evidence>
<dbReference type="AlphaFoldDB" id="A0A9X4AVI6"/>
<evidence type="ECO:0000313" key="4">
    <source>
        <dbReference type="Proteomes" id="UP001151081"/>
    </source>
</evidence>
<accession>A0A9X4AVI6</accession>
<evidence type="ECO:0000313" key="2">
    <source>
        <dbReference type="EMBL" id="MDC3984320.1"/>
    </source>
</evidence>
<protein>
    <recommendedName>
        <fullName evidence="5">Lipoprotein</fullName>
    </recommendedName>
</protein>
<sequence length="142" mass="15333">MFKSKRLLPTLPLFALVLSACGAGPLAYVQDHPASELSCPREKLTYERMGETALIYASGCGEIVRYVAQCNPNGLCVGETHVVVSRGLRRQAGFDLQCNDTIELTRLGQDTFGATGCGRRASYALLNCGANECTIVQNTQTQ</sequence>
<proteinExistence type="predicted"/>
<dbReference type="PROSITE" id="PS51257">
    <property type="entry name" value="PROKAR_LIPOPROTEIN"/>
    <property type="match status" value="1"/>
</dbReference>
<organism evidence="2 4">
    <name type="scientific">Polyangium jinanense</name>
    <dbReference type="NCBI Taxonomy" id="2829994"/>
    <lineage>
        <taxon>Bacteria</taxon>
        <taxon>Pseudomonadati</taxon>
        <taxon>Myxococcota</taxon>
        <taxon>Polyangia</taxon>
        <taxon>Polyangiales</taxon>
        <taxon>Polyangiaceae</taxon>
        <taxon>Polyangium</taxon>
    </lineage>
</organism>
<evidence type="ECO:0000256" key="1">
    <source>
        <dbReference type="SAM" id="SignalP"/>
    </source>
</evidence>
<gene>
    <name evidence="2" type="ORF">KEG57_27685</name>
    <name evidence="3" type="ORF">KEG57_27775</name>
</gene>
<dbReference type="RefSeq" id="WP_272458928.1">
    <property type="nucleotide sequence ID" value="NZ_JAGTJJ010000020.1"/>
</dbReference>
<feature type="signal peptide" evidence="1">
    <location>
        <begin position="1"/>
        <end position="22"/>
    </location>
</feature>
<evidence type="ECO:0008006" key="5">
    <source>
        <dbReference type="Google" id="ProtNLM"/>
    </source>
</evidence>
<keyword evidence="4" id="KW-1185">Reference proteome</keyword>
<reference evidence="2 4" key="1">
    <citation type="submission" date="2021-04" db="EMBL/GenBank/DDBJ databases">
        <title>Genome analysis of Polyangium sp.</title>
        <authorList>
            <person name="Li Y."/>
            <person name="Wang J."/>
        </authorList>
    </citation>
    <scope>NUCLEOTIDE SEQUENCE [LARGE SCALE GENOMIC DNA]</scope>
    <source>
        <strain evidence="2 4">SDU14</strain>
    </source>
</reference>